<dbReference type="AlphaFoldDB" id="A0A4S2KES2"/>
<dbReference type="PANTHER" id="PTHR34348">
    <property type="entry name" value="SURFEIT LOCUS PROTEIN 2"/>
    <property type="match status" value="1"/>
</dbReference>
<reference evidence="2 3" key="1">
    <citation type="journal article" date="2019" name="BMC Genomics">
        <title>New insights from Opisthorchis felineus genome: update on genomics of the epidemiologically important liver flukes.</title>
        <authorList>
            <person name="Ershov N.I."/>
            <person name="Mordvinov V.A."/>
            <person name="Prokhortchouk E.B."/>
            <person name="Pakharukova M.Y."/>
            <person name="Gunbin K.V."/>
            <person name="Ustyantsev K."/>
            <person name="Genaev M.A."/>
            <person name="Blinov A.G."/>
            <person name="Mazur A."/>
            <person name="Boulygina E."/>
            <person name="Tsygankova S."/>
            <person name="Khrameeva E."/>
            <person name="Chekanov N."/>
            <person name="Fan G."/>
            <person name="Xiao A."/>
            <person name="Zhang H."/>
            <person name="Xu X."/>
            <person name="Yang H."/>
            <person name="Solovyev V."/>
            <person name="Lee S.M."/>
            <person name="Liu X."/>
            <person name="Afonnikov D.A."/>
            <person name="Skryabin K.G."/>
        </authorList>
    </citation>
    <scope>NUCLEOTIDE SEQUENCE [LARGE SCALE GENOMIC DNA]</scope>
    <source>
        <strain evidence="2">AK-0245</strain>
        <tissue evidence="2">Whole organism</tissue>
    </source>
</reference>
<dbReference type="OrthoDB" id="127285at2759"/>
<proteinExistence type="predicted"/>
<organism evidence="2 3">
    <name type="scientific">Opisthorchis felineus</name>
    <dbReference type="NCBI Taxonomy" id="147828"/>
    <lineage>
        <taxon>Eukaryota</taxon>
        <taxon>Metazoa</taxon>
        <taxon>Spiralia</taxon>
        <taxon>Lophotrochozoa</taxon>
        <taxon>Platyhelminthes</taxon>
        <taxon>Trematoda</taxon>
        <taxon>Digenea</taxon>
        <taxon>Opisthorchiida</taxon>
        <taxon>Opisthorchiata</taxon>
        <taxon>Opisthorchiidae</taxon>
        <taxon>Opisthorchis</taxon>
    </lineage>
</organism>
<evidence type="ECO:0000313" key="3">
    <source>
        <dbReference type="Proteomes" id="UP000308267"/>
    </source>
</evidence>
<dbReference type="Proteomes" id="UP000308267">
    <property type="component" value="Unassembled WGS sequence"/>
</dbReference>
<dbReference type="STRING" id="147828.A0A4S2KES2"/>
<dbReference type="InterPro" id="IPR008833">
    <property type="entry name" value="Surf2"/>
</dbReference>
<dbReference type="Pfam" id="PF05477">
    <property type="entry name" value="SURF2"/>
    <property type="match status" value="1"/>
</dbReference>
<name>A0A4S2KES2_OPIFE</name>
<keyword evidence="3" id="KW-1185">Reference proteome</keyword>
<accession>A0A4S2KES2</accession>
<gene>
    <name evidence="2" type="ORF">CRM22_011113</name>
</gene>
<dbReference type="PANTHER" id="PTHR34348:SF1">
    <property type="entry name" value="SURFEIT LOCUS PROTEIN 2"/>
    <property type="match status" value="1"/>
</dbReference>
<dbReference type="EMBL" id="SJOL01012182">
    <property type="protein sequence ID" value="TGZ46267.1"/>
    <property type="molecule type" value="Genomic_DNA"/>
</dbReference>
<sequence length="224" mass="25830">MDSRLEELLQSSESLVILPDRNRIKCLYTGHEMPFDYDVISRYLSGVKFRRACANKLLENHKDYIVDVSSSKAHLNQLFCKLTWRYINKDVDHLIRHFRGRKFQQALGKYLQCKESGNEFAPTSGKYKNASYFKESNRIGTAELESVGGSPKQPEHTELSDEPHTKKKCKNSSHPCNKASFLYNVPLTSFSLVDPRRHPLPVWFNALSTYLRLFRGESVVNTVP</sequence>
<evidence type="ECO:0000256" key="1">
    <source>
        <dbReference type="SAM" id="MobiDB-lite"/>
    </source>
</evidence>
<feature type="compositionally biased region" description="Basic and acidic residues" evidence="1">
    <location>
        <begin position="153"/>
        <end position="164"/>
    </location>
</feature>
<comment type="caution">
    <text evidence="2">The sequence shown here is derived from an EMBL/GenBank/DDBJ whole genome shotgun (WGS) entry which is preliminary data.</text>
</comment>
<evidence type="ECO:0000313" key="2">
    <source>
        <dbReference type="EMBL" id="TGZ46267.1"/>
    </source>
</evidence>
<protein>
    <submittedName>
        <fullName evidence="2">Uncharacterized protein</fullName>
    </submittedName>
</protein>
<feature type="region of interest" description="Disordered" evidence="1">
    <location>
        <begin position="144"/>
        <end position="174"/>
    </location>
</feature>